<dbReference type="EMBL" id="BQNB010010224">
    <property type="protein sequence ID" value="GJS74341.1"/>
    <property type="molecule type" value="Genomic_DNA"/>
</dbReference>
<comment type="caution">
    <text evidence="2">The sequence shown here is derived from an EMBL/GenBank/DDBJ whole genome shotgun (WGS) entry which is preliminary data.</text>
</comment>
<dbReference type="Proteomes" id="UP001151760">
    <property type="component" value="Unassembled WGS sequence"/>
</dbReference>
<proteinExistence type="predicted"/>
<evidence type="ECO:0000313" key="3">
    <source>
        <dbReference type="Proteomes" id="UP001151760"/>
    </source>
</evidence>
<feature type="region of interest" description="Disordered" evidence="1">
    <location>
        <begin position="84"/>
        <end position="104"/>
    </location>
</feature>
<evidence type="ECO:0000313" key="2">
    <source>
        <dbReference type="EMBL" id="GJS74341.1"/>
    </source>
</evidence>
<keyword evidence="3" id="KW-1185">Reference proteome</keyword>
<organism evidence="2 3">
    <name type="scientific">Tanacetum coccineum</name>
    <dbReference type="NCBI Taxonomy" id="301880"/>
    <lineage>
        <taxon>Eukaryota</taxon>
        <taxon>Viridiplantae</taxon>
        <taxon>Streptophyta</taxon>
        <taxon>Embryophyta</taxon>
        <taxon>Tracheophyta</taxon>
        <taxon>Spermatophyta</taxon>
        <taxon>Magnoliopsida</taxon>
        <taxon>eudicotyledons</taxon>
        <taxon>Gunneridae</taxon>
        <taxon>Pentapetalae</taxon>
        <taxon>asterids</taxon>
        <taxon>campanulids</taxon>
        <taxon>Asterales</taxon>
        <taxon>Asteraceae</taxon>
        <taxon>Asteroideae</taxon>
        <taxon>Anthemideae</taxon>
        <taxon>Anthemidinae</taxon>
        <taxon>Tanacetum</taxon>
    </lineage>
</organism>
<feature type="compositionally biased region" description="Basic and acidic residues" evidence="1">
    <location>
        <begin position="85"/>
        <end position="104"/>
    </location>
</feature>
<reference evidence="2" key="2">
    <citation type="submission" date="2022-01" db="EMBL/GenBank/DDBJ databases">
        <authorList>
            <person name="Yamashiro T."/>
            <person name="Shiraishi A."/>
            <person name="Satake H."/>
            <person name="Nakayama K."/>
        </authorList>
    </citation>
    <scope>NUCLEOTIDE SEQUENCE</scope>
</reference>
<evidence type="ECO:0000256" key="1">
    <source>
        <dbReference type="SAM" id="MobiDB-lite"/>
    </source>
</evidence>
<name>A0ABQ4YB49_9ASTR</name>
<gene>
    <name evidence="2" type="ORF">Tco_0707182</name>
</gene>
<protein>
    <submittedName>
        <fullName evidence="2">Uncharacterized protein</fullName>
    </submittedName>
</protein>
<accession>A0ABQ4YB49</accession>
<sequence length="175" mass="19890">MMAGRVVALHHWVHDVVFNVSNQHLSCLLKEQLLEPTLNLTVHCCGRKFRVLNGYDQKSFDEERGLNCVVHTYGYIKYHKKTVKNGHEERKSTKEAKDSKPKPEKVKLQVKSVISMPSLSHLAKESHVVVGHKDDGFCSTYSYKTTTNVTSWIASLAIRERVEQGSLEASAMCYK</sequence>
<reference evidence="2" key="1">
    <citation type="journal article" date="2022" name="Int. J. Mol. Sci.">
        <title>Draft Genome of Tanacetum Coccineum: Genomic Comparison of Closely Related Tanacetum-Family Plants.</title>
        <authorList>
            <person name="Yamashiro T."/>
            <person name="Shiraishi A."/>
            <person name="Nakayama K."/>
            <person name="Satake H."/>
        </authorList>
    </citation>
    <scope>NUCLEOTIDE SEQUENCE</scope>
</reference>